<reference evidence="3 4" key="1">
    <citation type="submission" date="2019-12" db="EMBL/GenBank/DDBJ databases">
        <title>Draft genome sequences Bradyrhizobium cajani AMBPC1010, Bradyrhizobium pachyrhizi AMBPC1040 and Bradyrhizobium yuanmingense ALSPC3051, three plant growth promoting strains isolated from nodules of Cajanus cajan L. in Dominican Republic.</title>
        <authorList>
            <person name="Flores-Felix J.D."/>
            <person name="Araujo J."/>
            <person name="Diaz-Alcantara C."/>
            <person name="Gonzalez-Andres F."/>
            <person name="Velazquez E."/>
        </authorList>
    </citation>
    <scope>NUCLEOTIDE SEQUENCE [LARGE SCALE GENOMIC DNA]</scope>
    <source>
        <strain evidence="3 4">1040</strain>
    </source>
</reference>
<dbReference type="Gene3D" id="3.40.50.720">
    <property type="entry name" value="NAD(P)-binding Rossmann-like Domain"/>
    <property type="match status" value="1"/>
</dbReference>
<feature type="domain" description="Gfo/Idh/MocA-like oxidoreductase N-terminal" evidence="1">
    <location>
        <begin position="2"/>
        <end position="119"/>
    </location>
</feature>
<dbReference type="GO" id="GO:0000166">
    <property type="term" value="F:nucleotide binding"/>
    <property type="evidence" value="ECO:0007669"/>
    <property type="project" value="InterPro"/>
</dbReference>
<organism evidence="3 4">
    <name type="scientific">Bradyrhizobium pachyrhizi</name>
    <dbReference type="NCBI Taxonomy" id="280333"/>
    <lineage>
        <taxon>Bacteria</taxon>
        <taxon>Pseudomonadati</taxon>
        <taxon>Pseudomonadota</taxon>
        <taxon>Alphaproteobacteria</taxon>
        <taxon>Hyphomicrobiales</taxon>
        <taxon>Nitrobacteraceae</taxon>
        <taxon>Bradyrhizobium</taxon>
    </lineage>
</organism>
<proteinExistence type="predicted"/>
<name>A0A844T0S0_9BRAD</name>
<evidence type="ECO:0000259" key="2">
    <source>
        <dbReference type="Pfam" id="PF02894"/>
    </source>
</evidence>
<dbReference type="Pfam" id="PF02894">
    <property type="entry name" value="GFO_IDH_MocA_C"/>
    <property type="match status" value="1"/>
</dbReference>
<comment type="caution">
    <text evidence="3">The sequence shown here is derived from an EMBL/GenBank/DDBJ whole genome shotgun (WGS) entry which is preliminary data.</text>
</comment>
<feature type="domain" description="Gfo/Idh/MocA-like oxidoreductase C-terminal" evidence="2">
    <location>
        <begin position="134"/>
        <end position="340"/>
    </location>
</feature>
<dbReference type="InterPro" id="IPR036291">
    <property type="entry name" value="NAD(P)-bd_dom_sf"/>
</dbReference>
<protein>
    <submittedName>
        <fullName evidence="3">Gfo/Idh/MocA family oxidoreductase</fullName>
    </submittedName>
</protein>
<dbReference type="PANTHER" id="PTHR43249:SF1">
    <property type="entry name" value="D-GLUCOSIDE 3-DEHYDROGENASE"/>
    <property type="match status" value="1"/>
</dbReference>
<dbReference type="InterPro" id="IPR004104">
    <property type="entry name" value="Gfo/Idh/MocA-like_OxRdtase_C"/>
</dbReference>
<evidence type="ECO:0000313" key="4">
    <source>
        <dbReference type="Proteomes" id="UP000436468"/>
    </source>
</evidence>
<dbReference type="InterPro" id="IPR000683">
    <property type="entry name" value="Gfo/Idh/MocA-like_OxRdtase_N"/>
</dbReference>
<dbReference type="PANTHER" id="PTHR43249">
    <property type="entry name" value="UDP-N-ACETYL-2-AMINO-2-DEOXY-D-GLUCURONATE OXIDASE"/>
    <property type="match status" value="1"/>
</dbReference>
<gene>
    <name evidence="3" type="ORF">GPL21_33210</name>
</gene>
<dbReference type="AlphaFoldDB" id="A0A844T0S0"/>
<dbReference type="SUPFAM" id="SSF51735">
    <property type="entry name" value="NAD(P)-binding Rossmann-fold domains"/>
    <property type="match status" value="1"/>
</dbReference>
<sequence length="361" mass="39530">MIRFGLLGCGRIAKRHSDLLGGNHIEGASLVAVCDPIRARADAVAGKFGVAAHYDMDEFLARKDIDAVAVLTPSGLHPAHVIACAKAGKHTVVEKPMALRLQDADDMIRACDQAGVKMFIVKQNRFNVPVVKAREALDAGRFGKLILGTVRVRWCRDQAYYDQDDWRGTWAYDGGVLTNQASHHVDMLEWFFGDVVSVHARAATALANIETEDTAVATLKFRNGALGIIEATTAARPTDLEGSLSILGEKGTVEISGFAVNQIRHWRFVDELPSDKDVVEKFSVNPPNVYGFGHQAYYHHVVDCLENQRAALVDGLEGRKSLELISALYESIETGEEVALRFTPRLSRLGASAPSRRLQKG</sequence>
<accession>A0A844T0S0</accession>
<dbReference type="Pfam" id="PF01408">
    <property type="entry name" value="GFO_IDH_MocA"/>
    <property type="match status" value="1"/>
</dbReference>
<evidence type="ECO:0000313" key="3">
    <source>
        <dbReference type="EMBL" id="MVT69949.1"/>
    </source>
</evidence>
<dbReference type="RefSeq" id="WP_157348064.1">
    <property type="nucleotide sequence ID" value="NZ_WQNF01000036.1"/>
</dbReference>
<dbReference type="SUPFAM" id="SSF55347">
    <property type="entry name" value="Glyceraldehyde-3-phosphate dehydrogenase-like, C-terminal domain"/>
    <property type="match status" value="1"/>
</dbReference>
<dbReference type="InterPro" id="IPR052515">
    <property type="entry name" value="Gfo/Idh/MocA_Oxidoreductase"/>
</dbReference>
<dbReference type="Gene3D" id="3.30.360.10">
    <property type="entry name" value="Dihydrodipicolinate Reductase, domain 2"/>
    <property type="match status" value="1"/>
</dbReference>
<dbReference type="Proteomes" id="UP000436468">
    <property type="component" value="Unassembled WGS sequence"/>
</dbReference>
<dbReference type="EMBL" id="WQNF01000036">
    <property type="protein sequence ID" value="MVT69949.1"/>
    <property type="molecule type" value="Genomic_DNA"/>
</dbReference>
<keyword evidence="4" id="KW-1185">Reference proteome</keyword>
<evidence type="ECO:0000259" key="1">
    <source>
        <dbReference type="Pfam" id="PF01408"/>
    </source>
</evidence>